<evidence type="ECO:0000313" key="8">
    <source>
        <dbReference type="EMBL" id="NOJ22296.1"/>
    </source>
</evidence>
<dbReference type="AlphaFoldDB" id="A0AAP6ZKZ4"/>
<dbReference type="Proteomes" id="UP000576645">
    <property type="component" value="Unassembled WGS sequence"/>
</dbReference>
<comment type="subcellular location">
    <subcellularLocation>
        <location evidence="1">Cell membrane</location>
        <topology evidence="1">Multi-pass membrane protein</topology>
    </subcellularLocation>
</comment>
<dbReference type="GO" id="GO:0005886">
    <property type="term" value="C:plasma membrane"/>
    <property type="evidence" value="ECO:0007669"/>
    <property type="project" value="UniProtKB-SubCell"/>
</dbReference>
<sequence length="349" mass="36651">MVDVMISKTMKMPRSLYFEATGIAPGLLLSVVIAAAATFVSDHYGGPKFLYALLLGISLHFLSDHEKCGAGIEFAAKKLVRIGVALLGVRIAFSDVSAIGLEGVGILAGAVVLTISFSLILARLLNVSGTFGLLAGGATGICGISAAMAISSTIPQSKDNEQYTLMTAIGVAAFSTIAMVLYPLIVNSLGLTASEAGMFLGGSIHDVAQVVGAGFMLSTEIGDASTLAKMFRVAMLMPVILLIALTFRVKSHNGNSDSHISTPIMPFFLIVFIGLITINSFGWVSAPLAEGMSELSKWCLVISIAALGVKTSFEKLFSLGWKPILLLLLNAVFIAGYMLTVIYGQRMVS</sequence>
<keyword evidence="5 7" id="KW-1133">Transmembrane helix</keyword>
<dbReference type="Pfam" id="PF03601">
    <property type="entry name" value="Cons_hypoth698"/>
    <property type="match status" value="1"/>
</dbReference>
<evidence type="ECO:0000256" key="4">
    <source>
        <dbReference type="ARBA" id="ARBA00022692"/>
    </source>
</evidence>
<feature type="transmembrane region" description="Helical" evidence="7">
    <location>
        <begin position="295"/>
        <end position="313"/>
    </location>
</feature>
<comment type="similarity">
    <text evidence="2">Belongs to the UPF0324 family.</text>
</comment>
<keyword evidence="6 7" id="KW-0472">Membrane</keyword>
<feature type="transmembrane region" description="Helical" evidence="7">
    <location>
        <begin position="131"/>
        <end position="151"/>
    </location>
</feature>
<feature type="transmembrane region" description="Helical" evidence="7">
    <location>
        <begin position="325"/>
        <end position="344"/>
    </location>
</feature>
<accession>A0AAP6ZKZ4</accession>
<comment type="caution">
    <text evidence="8">The sequence shown here is derived from an EMBL/GenBank/DDBJ whole genome shotgun (WGS) entry which is preliminary data.</text>
</comment>
<feature type="transmembrane region" description="Helical" evidence="7">
    <location>
        <begin position="230"/>
        <end position="247"/>
    </location>
</feature>
<evidence type="ECO:0000256" key="3">
    <source>
        <dbReference type="ARBA" id="ARBA00022475"/>
    </source>
</evidence>
<evidence type="ECO:0000256" key="6">
    <source>
        <dbReference type="ARBA" id="ARBA00023136"/>
    </source>
</evidence>
<name>A0AAP6ZKZ4_9VIBR</name>
<dbReference type="InterPro" id="IPR018383">
    <property type="entry name" value="UPF0324_pro"/>
</dbReference>
<dbReference type="PANTHER" id="PTHR30106">
    <property type="entry name" value="INNER MEMBRANE PROTEIN YEIH-RELATED"/>
    <property type="match status" value="1"/>
</dbReference>
<evidence type="ECO:0000256" key="7">
    <source>
        <dbReference type="SAM" id="Phobius"/>
    </source>
</evidence>
<proteinExistence type="inferred from homology"/>
<evidence type="ECO:0000256" key="1">
    <source>
        <dbReference type="ARBA" id="ARBA00004651"/>
    </source>
</evidence>
<evidence type="ECO:0000313" key="9">
    <source>
        <dbReference type="Proteomes" id="UP000576645"/>
    </source>
</evidence>
<keyword evidence="3" id="KW-1003">Cell membrane</keyword>
<feature type="transmembrane region" description="Helical" evidence="7">
    <location>
        <begin position="267"/>
        <end position="289"/>
    </location>
</feature>
<evidence type="ECO:0000256" key="5">
    <source>
        <dbReference type="ARBA" id="ARBA00022989"/>
    </source>
</evidence>
<organism evidence="8 9">
    <name type="scientific">Vibrio coralliilyticus</name>
    <dbReference type="NCBI Taxonomy" id="190893"/>
    <lineage>
        <taxon>Bacteria</taxon>
        <taxon>Pseudomonadati</taxon>
        <taxon>Pseudomonadota</taxon>
        <taxon>Gammaproteobacteria</taxon>
        <taxon>Vibrionales</taxon>
        <taxon>Vibrionaceae</taxon>
        <taxon>Vibrio</taxon>
    </lineage>
</organism>
<evidence type="ECO:0000256" key="2">
    <source>
        <dbReference type="ARBA" id="ARBA00007977"/>
    </source>
</evidence>
<dbReference type="EMBL" id="VTXP01000003">
    <property type="protein sequence ID" value="NOJ22296.1"/>
    <property type="molecule type" value="Genomic_DNA"/>
</dbReference>
<dbReference type="PANTHER" id="PTHR30106:SF2">
    <property type="entry name" value="UPF0324 INNER MEMBRANE PROTEIN YEIH"/>
    <property type="match status" value="1"/>
</dbReference>
<protein>
    <submittedName>
        <fullName evidence="8">Sulfate exporter family transporter</fullName>
    </submittedName>
</protein>
<keyword evidence="4 7" id="KW-0812">Transmembrane</keyword>
<feature type="transmembrane region" description="Helical" evidence="7">
    <location>
        <begin position="105"/>
        <end position="124"/>
    </location>
</feature>
<feature type="transmembrane region" description="Helical" evidence="7">
    <location>
        <begin position="163"/>
        <end position="185"/>
    </location>
</feature>
<gene>
    <name evidence="8" type="ORF">F0238_06050</name>
</gene>
<reference evidence="8 9" key="1">
    <citation type="submission" date="2019-09" db="EMBL/GenBank/DDBJ databases">
        <title>Draft genome sequencing and comparative genomics of hatchery-associated Vibrios.</title>
        <authorList>
            <person name="Kehlet-Delgado H."/>
            <person name="Mueller R.S."/>
        </authorList>
    </citation>
    <scope>NUCLEOTIDE SEQUENCE [LARGE SCALE GENOMIC DNA]</scope>
    <source>
        <strain evidence="8 9">09-121-3</strain>
    </source>
</reference>